<dbReference type="EMBL" id="JAHWGL010000121">
    <property type="protein sequence ID" value="MBW3130761.1"/>
    <property type="molecule type" value="Genomic_DNA"/>
</dbReference>
<gene>
    <name evidence="2" type="ORF">KYK14_19525</name>
</gene>
<organism evidence="2 3">
    <name type="scientific">Hymenobacter profundi</name>
    <dbReference type="NCBI Taxonomy" id="1982110"/>
    <lineage>
        <taxon>Bacteria</taxon>
        <taxon>Pseudomonadati</taxon>
        <taxon>Bacteroidota</taxon>
        <taxon>Cytophagia</taxon>
        <taxon>Cytophagales</taxon>
        <taxon>Hymenobacteraceae</taxon>
        <taxon>Hymenobacter</taxon>
    </lineage>
</organism>
<dbReference type="Proteomes" id="UP000826188">
    <property type="component" value="Unassembled WGS sequence"/>
</dbReference>
<keyword evidence="1" id="KW-0812">Transmembrane</keyword>
<dbReference type="RefSeq" id="WP_219161244.1">
    <property type="nucleotide sequence ID" value="NZ_JAHWGL010000121.1"/>
</dbReference>
<keyword evidence="1" id="KW-0472">Membrane</keyword>
<proteinExistence type="predicted"/>
<reference evidence="2 3" key="1">
    <citation type="submission" date="2021-07" db="EMBL/GenBank/DDBJ databases">
        <title>Hymenobacter profundi sp. nov., isolated from deep-sea water.</title>
        <authorList>
            <person name="Kim M.K."/>
        </authorList>
    </citation>
    <scope>NUCLEOTIDE SEQUENCE [LARGE SCALE GENOMIC DNA]</scope>
    <source>
        <strain evidence="2 3">M2</strain>
    </source>
</reference>
<evidence type="ECO:0000256" key="1">
    <source>
        <dbReference type="SAM" id="Phobius"/>
    </source>
</evidence>
<name>A0ABS6X4K4_9BACT</name>
<keyword evidence="1" id="KW-1133">Transmembrane helix</keyword>
<comment type="caution">
    <text evidence="2">The sequence shown here is derived from an EMBL/GenBank/DDBJ whole genome shotgun (WGS) entry which is preliminary data.</text>
</comment>
<feature type="transmembrane region" description="Helical" evidence="1">
    <location>
        <begin position="119"/>
        <end position="137"/>
    </location>
</feature>
<evidence type="ECO:0000313" key="3">
    <source>
        <dbReference type="Proteomes" id="UP000826188"/>
    </source>
</evidence>
<keyword evidence="3" id="KW-1185">Reference proteome</keyword>
<protein>
    <submittedName>
        <fullName evidence="2">Uncharacterized protein</fullName>
    </submittedName>
</protein>
<evidence type="ECO:0000313" key="2">
    <source>
        <dbReference type="EMBL" id="MBW3130761.1"/>
    </source>
</evidence>
<accession>A0ABS6X4K4</accession>
<sequence>MSELALLVQRLTSIDQQLQELSARQLPATAQQVQSILETARNGITVQTNPERLAQLLAPSLLGQMPSNEAVATATQRGVKAIEAAGQQAAAGIEHAAARVPRSIRVDNEVLGFTGFKSFGIFSGLLLLVLLFAGFGWRGRGEAEAQVEQFQQQVAAQAKAEKEYQEIFEWSERKEGRFRKDYPKLAAKYFPVVK</sequence>